<dbReference type="Proteomes" id="UP001472677">
    <property type="component" value="Unassembled WGS sequence"/>
</dbReference>
<reference evidence="1 2" key="1">
    <citation type="journal article" date="2024" name="G3 (Bethesda)">
        <title>Genome assembly of Hibiscus sabdariffa L. provides insights into metabolisms of medicinal natural products.</title>
        <authorList>
            <person name="Kim T."/>
        </authorList>
    </citation>
    <scope>NUCLEOTIDE SEQUENCE [LARGE SCALE GENOMIC DNA]</scope>
    <source>
        <strain evidence="1">TK-2024</strain>
        <tissue evidence="1">Old leaves</tissue>
    </source>
</reference>
<gene>
    <name evidence="1" type="ORF">V6N12_059050</name>
</gene>
<evidence type="ECO:0000313" key="2">
    <source>
        <dbReference type="Proteomes" id="UP001472677"/>
    </source>
</evidence>
<comment type="caution">
    <text evidence="1">The sequence shown here is derived from an EMBL/GenBank/DDBJ whole genome shotgun (WGS) entry which is preliminary data.</text>
</comment>
<name>A0ABR2EUI1_9ROSI</name>
<accession>A0ABR2EUI1</accession>
<organism evidence="1 2">
    <name type="scientific">Hibiscus sabdariffa</name>
    <name type="common">roselle</name>
    <dbReference type="NCBI Taxonomy" id="183260"/>
    <lineage>
        <taxon>Eukaryota</taxon>
        <taxon>Viridiplantae</taxon>
        <taxon>Streptophyta</taxon>
        <taxon>Embryophyta</taxon>
        <taxon>Tracheophyta</taxon>
        <taxon>Spermatophyta</taxon>
        <taxon>Magnoliopsida</taxon>
        <taxon>eudicotyledons</taxon>
        <taxon>Gunneridae</taxon>
        <taxon>Pentapetalae</taxon>
        <taxon>rosids</taxon>
        <taxon>malvids</taxon>
        <taxon>Malvales</taxon>
        <taxon>Malvaceae</taxon>
        <taxon>Malvoideae</taxon>
        <taxon>Hibiscus</taxon>
    </lineage>
</organism>
<sequence length="189" mass="21418">MGHLKDLNAAVKLCECALVAVDSPQYMKLGPNQEAHVYWENAQSTGLNTSLSESQSTCSAFLANIDEHNTTTITFCGSITGHWVKVVQPTQFQQGYNDLILLYQTVGLQNYDLSKASWTYQVGLKGEFQKIFTVEETEKAEWIELKLDSIPSTFTWYKAYFDSGQHWIFQQGLLMDNLFDMSYRDASGI</sequence>
<proteinExistence type="predicted"/>
<keyword evidence="2" id="KW-1185">Reference proteome</keyword>
<dbReference type="EMBL" id="JBBPBM010000010">
    <property type="protein sequence ID" value="KAK8565490.1"/>
    <property type="molecule type" value="Genomic_DNA"/>
</dbReference>
<protein>
    <submittedName>
        <fullName evidence="1">Uncharacterized protein</fullName>
    </submittedName>
</protein>
<evidence type="ECO:0000313" key="1">
    <source>
        <dbReference type="EMBL" id="KAK8565490.1"/>
    </source>
</evidence>